<comment type="caution">
    <text evidence="1">The sequence shown here is derived from an EMBL/GenBank/DDBJ whole genome shotgun (WGS) entry which is preliminary data.</text>
</comment>
<sequence length="526" mass="59488">MSEPQPSTRNLTHLPPEILQNVLSWLNPASFVPVSQVCRLFHNFTRDNRPLFRQVYLSQFDTPRGEEDLDWRKEVYDFIKLEAILAARTSSRKQVTSVPFISDTTCRLLAHAVCSPDGENPSRNVEKLRELFSDDDTVETIMQQSSLFKRIKDVGNHSQYQPHHGSDERHQQSAKLHVLYGKPILKSGRLRSDRTYPFACSKVYDLREYTQQTRWGPFRDDGTDRVDWEKLEAICIVLRKNLARSVARSDIFSNIWDTPFGGSFPRSFIPKSIGETSDLDANDPYGVSGSWYRVVCFLDYSEFFHFNFSLDGLVHAGMPRPPLDVGEATRILIMTIHVTRIEPPGPDDGQGLPVVYFDGESRSLDDPFDANANSDLRGSVRLTKEGEVRWTTTSVFNGQERWRSEGVQVGGVGSARGVIGNWFDRDYDVHGPAGPTAFWKAADGDDPQRALVERGLADLPGFHFEAHFLPGDGLFADHSDDDEEEDDEDALTHDGLQELLQEEIPHLLAEAGIDLSEMLQHTASYQ</sequence>
<accession>A0ACC0VBH7</accession>
<reference evidence="1" key="1">
    <citation type="submission" date="2022-10" db="EMBL/GenBank/DDBJ databases">
        <title>Complete Genome of Trichothecium roseum strain YXFP-22015, a Plant Pathogen Isolated from Citrus.</title>
        <authorList>
            <person name="Wang Y."/>
            <person name="Zhu L."/>
        </authorList>
    </citation>
    <scope>NUCLEOTIDE SEQUENCE</scope>
    <source>
        <strain evidence="1">YXFP-22015</strain>
    </source>
</reference>
<keyword evidence="2" id="KW-1185">Reference proteome</keyword>
<organism evidence="1 2">
    <name type="scientific">Trichothecium roseum</name>
    <dbReference type="NCBI Taxonomy" id="47278"/>
    <lineage>
        <taxon>Eukaryota</taxon>
        <taxon>Fungi</taxon>
        <taxon>Dikarya</taxon>
        <taxon>Ascomycota</taxon>
        <taxon>Pezizomycotina</taxon>
        <taxon>Sordariomycetes</taxon>
        <taxon>Hypocreomycetidae</taxon>
        <taxon>Hypocreales</taxon>
        <taxon>Hypocreales incertae sedis</taxon>
        <taxon>Trichothecium</taxon>
    </lineage>
</organism>
<evidence type="ECO:0000313" key="2">
    <source>
        <dbReference type="Proteomes" id="UP001163324"/>
    </source>
</evidence>
<dbReference type="EMBL" id="CM047941">
    <property type="protein sequence ID" value="KAI9902813.1"/>
    <property type="molecule type" value="Genomic_DNA"/>
</dbReference>
<name>A0ACC0VBH7_9HYPO</name>
<dbReference type="Proteomes" id="UP001163324">
    <property type="component" value="Chromosome 2"/>
</dbReference>
<proteinExistence type="predicted"/>
<protein>
    <submittedName>
        <fullName evidence="1">Uncharacterized protein</fullName>
    </submittedName>
</protein>
<evidence type="ECO:0000313" key="1">
    <source>
        <dbReference type="EMBL" id="KAI9902813.1"/>
    </source>
</evidence>
<gene>
    <name evidence="1" type="ORF">N3K66_002165</name>
</gene>